<accession>A0A1D2MC02</accession>
<dbReference type="Gene3D" id="3.20.20.70">
    <property type="entry name" value="Aldolase class I"/>
    <property type="match status" value="1"/>
</dbReference>
<dbReference type="EC" id="4.1.3.44" evidence="4"/>
<reference evidence="17 18" key="1">
    <citation type="journal article" date="2016" name="Genome Biol. Evol.">
        <title>Gene Family Evolution Reflects Adaptation to Soil Environmental Stressors in the Genome of the Collembolan Orchesella cincta.</title>
        <authorList>
            <person name="Faddeeva-Vakhrusheva A."/>
            <person name="Derks M.F."/>
            <person name="Anvar S.Y."/>
            <person name="Agamennone V."/>
            <person name="Suring W."/>
            <person name="Smit S."/>
            <person name="van Straalen N.M."/>
            <person name="Roelofs D."/>
        </authorList>
    </citation>
    <scope>NUCLEOTIDE SEQUENCE [LARGE SCALE GENOMIC DNA]</scope>
    <source>
        <tissue evidence="17">Mixed pool</tissue>
    </source>
</reference>
<evidence type="ECO:0000256" key="14">
    <source>
        <dbReference type="ARBA" id="ARBA00049466"/>
    </source>
</evidence>
<keyword evidence="10" id="KW-0408">Iron</keyword>
<sequence>LLITWRQLVSGSGDSDEADVLVPTDHRVAQGPKRLIRVYYGSQTGTAKGFAEQLFKDLEKLKEDVNCEELSLHNLSSVDADSLSDFNKLATPEKIPVAIFSWRHMRMERHQIKCSGLRNQLKTTLVTSVFLKPSLKMFTMSFSVLEIHCMKAAAELNDSLNQLGALPILALTKGDENPLTSEFGSLVADFNMWKRRLLRAMLSANELPSSTESNSETQELIESSSDDEQDDDDDDIPGKDKKEPKNNDSQSQVRQRKPLKPGSNGTFEKKSLAQNGSNGGVLDLEDIGTVVKAARKKVAQEKEERYNGILKEMVTPDLRKALTKQGYKIVGTHSGVKLCRWTKSMLRGRADATSTHFTELRAIVVWKRLQVWHVPTSVHHSNPVGTEWKWQMEDPNTILDGMLQNHYKMINEFKGVPGVMQHRLDEGMQARHCALSLVGEPIMYPEINRFVRLLHEKAISTFLVTNAQFPDAILNLDPVTQLYVSVDAATKESLKKIDRPLFRDFWERFIDSLKALRDKKQRTVYRLTLVKDFNVTELDNYAKLVELGNPDFIEIKGVTYCGTSKASTLTMENVPWHEENLCNTYLPDYQLACEHEHSNCVLVAHKRFLIDNEWHTWIDYDKFHELFKEYKSSGTSFSAMDYAARTPDWACYGATERGFDPVETRWQRKNTKKEIGVAKHDSIGTFQNG</sequence>
<evidence type="ECO:0000256" key="12">
    <source>
        <dbReference type="ARBA" id="ARBA00023239"/>
    </source>
</evidence>
<dbReference type="GO" id="GO:0051539">
    <property type="term" value="F:4 iron, 4 sulfur cluster binding"/>
    <property type="evidence" value="ECO:0007669"/>
    <property type="project" value="UniProtKB-KW"/>
</dbReference>
<keyword evidence="7" id="KW-0819">tRNA processing</keyword>
<dbReference type="GO" id="GO:0046872">
    <property type="term" value="F:metal ion binding"/>
    <property type="evidence" value="ECO:0007669"/>
    <property type="project" value="UniProtKB-KW"/>
</dbReference>
<dbReference type="InterPro" id="IPR013917">
    <property type="entry name" value="tRNA_wybutosine-synth"/>
</dbReference>
<dbReference type="GO" id="GO:0031591">
    <property type="term" value="P:wybutosine biosynthetic process"/>
    <property type="evidence" value="ECO:0007669"/>
    <property type="project" value="TreeGrafter"/>
</dbReference>
<dbReference type="InterPro" id="IPR008254">
    <property type="entry name" value="Flavodoxin/NO_synth"/>
</dbReference>
<evidence type="ECO:0000313" key="18">
    <source>
        <dbReference type="Proteomes" id="UP000094527"/>
    </source>
</evidence>
<comment type="cofactor">
    <cofactor evidence="1">
        <name>[4Fe-4S] cluster</name>
        <dbReference type="ChEBI" id="CHEBI:49883"/>
    </cofactor>
</comment>
<dbReference type="AlphaFoldDB" id="A0A1D2MC02"/>
<dbReference type="PANTHER" id="PTHR13930:SF0">
    <property type="entry name" value="S-ADENOSYL-L-METHIONINE-DEPENDENT TRNA 4-DEMETHYLWYOSINE SYNTHASE TYW1-RELATED"/>
    <property type="match status" value="1"/>
</dbReference>
<evidence type="ECO:0000256" key="3">
    <source>
        <dbReference type="ARBA" id="ARBA00010115"/>
    </source>
</evidence>
<evidence type="ECO:0000256" key="15">
    <source>
        <dbReference type="SAM" id="MobiDB-lite"/>
    </source>
</evidence>
<name>A0A1D2MC02_ORCCI</name>
<feature type="region of interest" description="Disordered" evidence="15">
    <location>
        <begin position="206"/>
        <end position="279"/>
    </location>
</feature>
<dbReference type="InterPro" id="IPR013785">
    <property type="entry name" value="Aldolase_TIM"/>
</dbReference>
<dbReference type="Pfam" id="PF04055">
    <property type="entry name" value="Radical_SAM"/>
    <property type="match status" value="1"/>
</dbReference>
<evidence type="ECO:0000256" key="11">
    <source>
        <dbReference type="ARBA" id="ARBA00023014"/>
    </source>
</evidence>
<proteinExistence type="inferred from homology"/>
<keyword evidence="8" id="KW-0479">Metal-binding</keyword>
<evidence type="ECO:0000256" key="2">
    <source>
        <dbReference type="ARBA" id="ARBA00004797"/>
    </source>
</evidence>
<dbReference type="PROSITE" id="PS50902">
    <property type="entry name" value="FLAVODOXIN_LIKE"/>
    <property type="match status" value="1"/>
</dbReference>
<evidence type="ECO:0000256" key="6">
    <source>
        <dbReference type="ARBA" id="ARBA00022691"/>
    </source>
</evidence>
<comment type="caution">
    <text evidence="17">The sequence shown here is derived from an EMBL/GenBank/DDBJ whole genome shotgun (WGS) entry which is preliminary data.</text>
</comment>
<comment type="similarity">
    <text evidence="3">Belongs to the TYW1 family.</text>
</comment>
<dbReference type="STRING" id="48709.A0A1D2MC02"/>
<keyword evidence="18" id="KW-1185">Reference proteome</keyword>
<dbReference type="InterPro" id="IPR034556">
    <property type="entry name" value="tRNA_wybutosine-synthase"/>
</dbReference>
<comment type="function">
    <text evidence="13">Probable component of the wybutosine biosynthesis pathway. Wybutosine is a hyper modified guanosine with a tricyclic base found at the 3'-position adjacent to the anticodon of eukaryotic phenylalanine tRNA. Catalyzes the condensation of N-methylguanine with 2 carbon atoms from pyruvate to form the tricyclic 4-demethylwyosine, an intermediate in wybutosine biosynthesis.</text>
</comment>
<dbReference type="Gene3D" id="3.40.50.360">
    <property type="match status" value="1"/>
</dbReference>
<keyword evidence="11" id="KW-0411">Iron-sulfur</keyword>
<dbReference type="EMBL" id="LJIJ01001932">
    <property type="protein sequence ID" value="ODM90500.1"/>
    <property type="molecule type" value="Genomic_DNA"/>
</dbReference>
<evidence type="ECO:0000256" key="1">
    <source>
        <dbReference type="ARBA" id="ARBA00001966"/>
    </source>
</evidence>
<evidence type="ECO:0000256" key="5">
    <source>
        <dbReference type="ARBA" id="ARBA00022485"/>
    </source>
</evidence>
<dbReference type="SUPFAM" id="SSF102114">
    <property type="entry name" value="Radical SAM enzymes"/>
    <property type="match status" value="1"/>
</dbReference>
<dbReference type="InterPro" id="IPR058240">
    <property type="entry name" value="rSAM_sf"/>
</dbReference>
<keyword evidence="9" id="KW-0547">Nucleotide-binding</keyword>
<evidence type="ECO:0000256" key="9">
    <source>
        <dbReference type="ARBA" id="ARBA00022741"/>
    </source>
</evidence>
<dbReference type="InterPro" id="IPR029039">
    <property type="entry name" value="Flavoprotein-like_sf"/>
</dbReference>
<dbReference type="Proteomes" id="UP000094527">
    <property type="component" value="Unassembled WGS sequence"/>
</dbReference>
<dbReference type="UniPathway" id="UPA00375"/>
<evidence type="ECO:0000256" key="13">
    <source>
        <dbReference type="ARBA" id="ARBA00025368"/>
    </source>
</evidence>
<dbReference type="CDD" id="cd01335">
    <property type="entry name" value="Radical_SAM"/>
    <property type="match status" value="1"/>
</dbReference>
<gene>
    <name evidence="17" type="ORF">Ocin01_16185</name>
</gene>
<feature type="domain" description="Flavodoxin-like" evidence="16">
    <location>
        <begin position="36"/>
        <end position="198"/>
    </location>
</feature>
<comment type="catalytic activity">
    <reaction evidence="14">
        <text>N(1)-methylguanosine(37) in tRNA(Phe) + pyruvate + S-adenosyl-L-methionine = 4-demethylwyosine(37) in tRNA(Phe) + 5'-deoxyadenosine + L-methionine + CO2 + H2O</text>
        <dbReference type="Rhea" id="RHEA:36347"/>
        <dbReference type="Rhea" id="RHEA-COMP:10164"/>
        <dbReference type="Rhea" id="RHEA-COMP:10165"/>
        <dbReference type="ChEBI" id="CHEBI:15361"/>
        <dbReference type="ChEBI" id="CHEBI:15377"/>
        <dbReference type="ChEBI" id="CHEBI:16526"/>
        <dbReference type="ChEBI" id="CHEBI:17319"/>
        <dbReference type="ChEBI" id="CHEBI:57844"/>
        <dbReference type="ChEBI" id="CHEBI:59789"/>
        <dbReference type="ChEBI" id="CHEBI:64315"/>
        <dbReference type="ChEBI" id="CHEBI:73542"/>
        <dbReference type="EC" id="4.1.3.44"/>
    </reaction>
</comment>
<keyword evidence="5" id="KW-0004">4Fe-4S</keyword>
<dbReference type="PRINTS" id="PR00369">
    <property type="entry name" value="FLAVODOXIN"/>
</dbReference>
<feature type="compositionally biased region" description="Basic and acidic residues" evidence="15">
    <location>
        <begin position="236"/>
        <end position="246"/>
    </location>
</feature>
<dbReference type="PANTHER" id="PTHR13930">
    <property type="entry name" value="S-ADENOSYL-L-METHIONINE-DEPENDENT TRNA 4-DEMETHYLWYOSINE SYNTHASE"/>
    <property type="match status" value="1"/>
</dbReference>
<dbReference type="GO" id="GO:0010181">
    <property type="term" value="F:FMN binding"/>
    <property type="evidence" value="ECO:0007669"/>
    <property type="project" value="InterPro"/>
</dbReference>
<evidence type="ECO:0000256" key="10">
    <source>
        <dbReference type="ARBA" id="ARBA00023004"/>
    </source>
</evidence>
<evidence type="ECO:0000256" key="7">
    <source>
        <dbReference type="ARBA" id="ARBA00022694"/>
    </source>
</evidence>
<feature type="non-terminal residue" evidence="17">
    <location>
        <position position="1"/>
    </location>
</feature>
<keyword evidence="12" id="KW-0456">Lyase</keyword>
<comment type="pathway">
    <text evidence="2">tRNA modification; wybutosine-tRNA(Phe) biosynthesis.</text>
</comment>
<feature type="compositionally biased region" description="Polar residues" evidence="15">
    <location>
        <begin position="206"/>
        <end position="221"/>
    </location>
</feature>
<evidence type="ECO:0000259" key="16">
    <source>
        <dbReference type="PROSITE" id="PS50902"/>
    </source>
</evidence>
<evidence type="ECO:0000313" key="17">
    <source>
        <dbReference type="EMBL" id="ODM90500.1"/>
    </source>
</evidence>
<organism evidence="17 18">
    <name type="scientific">Orchesella cincta</name>
    <name type="common">Springtail</name>
    <name type="synonym">Podura cincta</name>
    <dbReference type="NCBI Taxonomy" id="48709"/>
    <lineage>
        <taxon>Eukaryota</taxon>
        <taxon>Metazoa</taxon>
        <taxon>Ecdysozoa</taxon>
        <taxon>Arthropoda</taxon>
        <taxon>Hexapoda</taxon>
        <taxon>Collembola</taxon>
        <taxon>Entomobryomorpha</taxon>
        <taxon>Entomobryoidea</taxon>
        <taxon>Orchesellidae</taxon>
        <taxon>Orchesellinae</taxon>
        <taxon>Orchesella</taxon>
    </lineage>
</organism>
<protein>
    <recommendedName>
        <fullName evidence="4">tRNA 4-demethylwyosine synthase (AdoMet-dependent)</fullName>
        <ecNumber evidence="4">4.1.3.44</ecNumber>
    </recommendedName>
</protein>
<dbReference type="InterPro" id="IPR001094">
    <property type="entry name" value="Flavdoxin-like"/>
</dbReference>
<evidence type="ECO:0000256" key="4">
    <source>
        <dbReference type="ARBA" id="ARBA00012821"/>
    </source>
</evidence>
<dbReference type="GO" id="GO:0102521">
    <property type="term" value="F:tRNA-4-demethylwyosine synthase activity"/>
    <property type="evidence" value="ECO:0007669"/>
    <property type="project" value="UniProtKB-EC"/>
</dbReference>
<dbReference type="InterPro" id="IPR007197">
    <property type="entry name" value="rSAM"/>
</dbReference>
<dbReference type="Pfam" id="PF08608">
    <property type="entry name" value="Wyosine_form"/>
    <property type="match status" value="1"/>
</dbReference>
<feature type="compositionally biased region" description="Acidic residues" evidence="15">
    <location>
        <begin position="224"/>
        <end position="235"/>
    </location>
</feature>
<dbReference type="SUPFAM" id="SSF52218">
    <property type="entry name" value="Flavoproteins"/>
    <property type="match status" value="1"/>
</dbReference>
<dbReference type="OrthoDB" id="271553at2759"/>
<keyword evidence="6" id="KW-0949">S-adenosyl-L-methionine</keyword>
<evidence type="ECO:0000256" key="8">
    <source>
        <dbReference type="ARBA" id="ARBA00022723"/>
    </source>
</evidence>